<dbReference type="Proteomes" id="UP000190027">
    <property type="component" value="Unassembled WGS sequence"/>
</dbReference>
<keyword evidence="3" id="KW-1185">Reference proteome</keyword>
<evidence type="ECO:0000313" key="2">
    <source>
        <dbReference type="EMBL" id="SKA80946.1"/>
    </source>
</evidence>
<dbReference type="RefSeq" id="WP_078716989.1">
    <property type="nucleotide sequence ID" value="NZ_FUYC01000004.1"/>
</dbReference>
<accession>A0A1T4WUE2</accession>
<protein>
    <submittedName>
        <fullName evidence="2">PilZ domain-containing protein</fullName>
    </submittedName>
</protein>
<sequence>MTDRRAFSRVKARLRACARPLRKADSSAMYRWSAAHVERPTEKELLEAQVPHTLIRFLTALDQKLDMLLALQGQDQIFQEYPHRLEIRDISGGGVIFYSDENFAKGDVLEIVITLCDAPLQTAAAVGRIVECGPEQEYHFVFTNIREHDLERVVQFVFQEEREQIRREKWA</sequence>
<dbReference type="GO" id="GO:0035438">
    <property type="term" value="F:cyclic-di-GMP binding"/>
    <property type="evidence" value="ECO:0007669"/>
    <property type="project" value="InterPro"/>
</dbReference>
<feature type="domain" description="PilZ" evidence="1">
    <location>
        <begin position="83"/>
        <end position="159"/>
    </location>
</feature>
<dbReference type="InterPro" id="IPR009875">
    <property type="entry name" value="PilZ_domain"/>
</dbReference>
<dbReference type="AlphaFoldDB" id="A0A1T4WUE2"/>
<dbReference type="Pfam" id="PF07238">
    <property type="entry name" value="PilZ"/>
    <property type="match status" value="1"/>
</dbReference>
<proteinExistence type="predicted"/>
<gene>
    <name evidence="2" type="ORF">SAMN02745704_01421</name>
</gene>
<dbReference type="STRING" id="1121449.SAMN02745704_01421"/>
<organism evidence="2 3">
    <name type="scientific">Paucidesulfovibrio gracilis DSM 16080</name>
    <dbReference type="NCBI Taxonomy" id="1121449"/>
    <lineage>
        <taxon>Bacteria</taxon>
        <taxon>Pseudomonadati</taxon>
        <taxon>Thermodesulfobacteriota</taxon>
        <taxon>Desulfovibrionia</taxon>
        <taxon>Desulfovibrionales</taxon>
        <taxon>Desulfovibrionaceae</taxon>
        <taxon>Paucidesulfovibrio</taxon>
    </lineage>
</organism>
<dbReference type="OrthoDB" id="5516626at2"/>
<dbReference type="EMBL" id="FUYC01000004">
    <property type="protein sequence ID" value="SKA80946.1"/>
    <property type="molecule type" value="Genomic_DNA"/>
</dbReference>
<evidence type="ECO:0000259" key="1">
    <source>
        <dbReference type="Pfam" id="PF07238"/>
    </source>
</evidence>
<name>A0A1T4WUE2_9BACT</name>
<reference evidence="2 3" key="1">
    <citation type="submission" date="2017-02" db="EMBL/GenBank/DDBJ databases">
        <authorList>
            <person name="Peterson S.W."/>
        </authorList>
    </citation>
    <scope>NUCLEOTIDE SEQUENCE [LARGE SCALE GENOMIC DNA]</scope>
    <source>
        <strain evidence="2 3">DSM 16080</strain>
    </source>
</reference>
<evidence type="ECO:0000313" key="3">
    <source>
        <dbReference type="Proteomes" id="UP000190027"/>
    </source>
</evidence>